<evidence type="ECO:0000256" key="8">
    <source>
        <dbReference type="ARBA" id="ARBA00044793"/>
    </source>
</evidence>
<evidence type="ECO:0000256" key="10">
    <source>
        <dbReference type="RuleBase" id="RU365067"/>
    </source>
</evidence>
<dbReference type="PANTHER" id="PTHR13117">
    <property type="entry name" value="ENDOPLASMIC RETICULUM MULTISPAN TRANSMEMBRANE PROTEIN-RELATED"/>
    <property type="match status" value="1"/>
</dbReference>
<feature type="region of interest" description="Disordered" evidence="11">
    <location>
        <begin position="1"/>
        <end position="20"/>
    </location>
</feature>
<dbReference type="OrthoDB" id="9979195at2759"/>
<feature type="transmembrane region" description="Helical" evidence="10">
    <location>
        <begin position="366"/>
        <end position="388"/>
    </location>
</feature>
<evidence type="ECO:0000256" key="1">
    <source>
        <dbReference type="ARBA" id="ARBA00004477"/>
    </source>
</evidence>
<keyword evidence="5 10" id="KW-0256">Endoplasmic reticulum</keyword>
<name>A0A0D6EPH0_SPOSA</name>
<dbReference type="GO" id="GO:0005789">
    <property type="term" value="C:endoplasmic reticulum membrane"/>
    <property type="evidence" value="ECO:0007669"/>
    <property type="project" value="UniProtKB-SubCell"/>
</dbReference>
<comment type="similarity">
    <text evidence="3 10">Belongs to the RFT1 family.</text>
</comment>
<comment type="subcellular location">
    <subcellularLocation>
        <location evidence="1 10">Endoplasmic reticulum membrane</location>
        <topology evidence="1 10">Multi-pass membrane protein</topology>
    </subcellularLocation>
</comment>
<protein>
    <recommendedName>
        <fullName evidence="8 10">Man(5)GlcNAc(2)-PP-dolichol translocation protein RFT1</fullName>
    </recommendedName>
</protein>
<feature type="transmembrane region" description="Helical" evidence="10">
    <location>
        <begin position="400"/>
        <end position="419"/>
    </location>
</feature>
<evidence type="ECO:0000256" key="3">
    <source>
        <dbReference type="ARBA" id="ARBA00010288"/>
    </source>
</evidence>
<feature type="transmembrane region" description="Helical" evidence="10">
    <location>
        <begin position="327"/>
        <end position="346"/>
    </location>
</feature>
<evidence type="ECO:0000256" key="9">
    <source>
        <dbReference type="ARBA" id="ARBA00045912"/>
    </source>
</evidence>
<keyword evidence="6 10" id="KW-1133">Transmembrane helix</keyword>
<dbReference type="InterPro" id="IPR007594">
    <property type="entry name" value="RFT1"/>
</dbReference>
<dbReference type="EMBL" id="CENE01000017">
    <property type="protein sequence ID" value="CEQ41756.1"/>
    <property type="molecule type" value="Genomic_DNA"/>
</dbReference>
<evidence type="ECO:0000256" key="5">
    <source>
        <dbReference type="ARBA" id="ARBA00022824"/>
    </source>
</evidence>
<comment type="function">
    <text evidence="9 10">Intramembrane glycolipid transporter that operates in the biosynthetic pathway of dolichol-linked oligosaccharides, the glycan precursors employed in protein asparagine (N)-glycosylation. The sequential addition of sugars to dolichol pyrophosphate produces dolichol-linked oligosaccharides containing fourteen sugars, including two GlcNAcs, nine mannoses and three glucoses. Once assembled, the oligosaccharide is transferred from the lipid to nascent proteins by oligosaccharyltransferases. The assembly of dolichol-linked oligosaccharides begins on the cytosolic side of the endoplasmic reticulum membrane and finishes in its lumen. RFT1 could mediate the translocation of the cytosolically oriented intermediate DolPP-GlcNAc2Man5, produced by ALG11, into the ER lumen where dolichol-linked oligosaccharides assembly continues. However, the intramembrane lipid transporter activity could not be confirmed in vitro.</text>
</comment>
<organism evidence="12 13">
    <name type="scientific">Sporidiobolus salmonicolor</name>
    <name type="common">Yeast-like fungus</name>
    <name type="synonym">Sporobolomyces salmonicolor</name>
    <dbReference type="NCBI Taxonomy" id="5005"/>
    <lineage>
        <taxon>Eukaryota</taxon>
        <taxon>Fungi</taxon>
        <taxon>Dikarya</taxon>
        <taxon>Basidiomycota</taxon>
        <taxon>Pucciniomycotina</taxon>
        <taxon>Microbotryomycetes</taxon>
        <taxon>Sporidiobolales</taxon>
        <taxon>Sporidiobolaceae</taxon>
        <taxon>Sporobolomyces</taxon>
    </lineage>
</organism>
<dbReference type="PANTHER" id="PTHR13117:SF5">
    <property type="entry name" value="PROTEIN RFT1 HOMOLOG"/>
    <property type="match status" value="1"/>
</dbReference>
<evidence type="ECO:0000256" key="4">
    <source>
        <dbReference type="ARBA" id="ARBA00022692"/>
    </source>
</evidence>
<keyword evidence="13" id="KW-1185">Reference proteome</keyword>
<keyword evidence="7 10" id="KW-0472">Membrane</keyword>
<evidence type="ECO:0000313" key="12">
    <source>
        <dbReference type="EMBL" id="CEQ41756.1"/>
    </source>
</evidence>
<dbReference type="AlphaFoldDB" id="A0A0D6EPH0"/>
<keyword evidence="4 10" id="KW-0812">Transmembrane</keyword>
<dbReference type="Proteomes" id="UP000243876">
    <property type="component" value="Unassembled WGS sequence"/>
</dbReference>
<evidence type="ECO:0000256" key="2">
    <source>
        <dbReference type="ARBA" id="ARBA00004922"/>
    </source>
</evidence>
<proteinExistence type="inferred from homology"/>
<sequence length="538" mass="58524">MAERHTSSREGQREGPRGKLRAEAEAVLDVVALFRSPSYTMSSNSNSNPVLSTTLALVALQLGSRAFSFALNQLLLRSTDPQAFGVATIQLDTLRDTVLFLLREGIRGAVIPAHYTPTLVLYALSALLELLSEPYYLRTLQSWERLTSTRVRIEGAAVVAKAVATLVALRLGGEDGALLAYGWGQVAYALTLLVGLWGAVGRRDGTDREKREVRRWALDKVEGRYFDSEVAQIGWALTKQSVIKQVLTEGDKLAVARYAKGEDMGGYAVALNYGSLVARILFQPLEESSRLYFSSLSSSSSAPSASPSSSLNPTPAALLSCASHLRLLLTFYTHLTLLLLLLAPAFTTPLLHALLGARWSATSAAAILKSYVLSLPFLAFNGLTEAFFQSVADPRSIRHGSVWMGVCTAAFAGAVWASMGRAGLGAQGLVGANCVNMAMRTAFSTAFMVRWFERETAPLGESEQEEVRTQLRWRSWRPRSSVVVAVAAAGVSERRWEVTVLRDGGGWRPLAEHFAASQKDELRMLVGALRRRRGGKAE</sequence>
<feature type="transmembrane region" description="Helical" evidence="10">
    <location>
        <begin position="178"/>
        <end position="200"/>
    </location>
</feature>
<evidence type="ECO:0000256" key="11">
    <source>
        <dbReference type="SAM" id="MobiDB-lite"/>
    </source>
</evidence>
<comment type="pathway">
    <text evidence="2">Protein modification; protein glycosylation.</text>
</comment>
<evidence type="ECO:0000256" key="7">
    <source>
        <dbReference type="ARBA" id="ARBA00023136"/>
    </source>
</evidence>
<keyword evidence="10" id="KW-0813">Transport</keyword>
<comment type="caution">
    <text evidence="10">Lacks conserved residue(s) required for the propagation of feature annotation.</text>
</comment>
<evidence type="ECO:0000256" key="6">
    <source>
        <dbReference type="ARBA" id="ARBA00022989"/>
    </source>
</evidence>
<dbReference type="GO" id="GO:0006488">
    <property type="term" value="P:dolichol-linked oligosaccharide biosynthetic process"/>
    <property type="evidence" value="ECO:0007669"/>
    <property type="project" value="InterPro"/>
</dbReference>
<accession>A0A0D6EPH0</accession>
<dbReference type="Pfam" id="PF04506">
    <property type="entry name" value="Rft-1"/>
    <property type="match status" value="2"/>
</dbReference>
<dbReference type="GO" id="GO:0034203">
    <property type="term" value="P:glycolipid translocation"/>
    <property type="evidence" value="ECO:0007669"/>
    <property type="project" value="TreeGrafter"/>
</dbReference>
<reference evidence="13" key="1">
    <citation type="submission" date="2015-02" db="EMBL/GenBank/DDBJ databases">
        <authorList>
            <person name="Gon?alves P."/>
        </authorList>
    </citation>
    <scope>NUCLEOTIDE SEQUENCE [LARGE SCALE GENOMIC DNA]</scope>
</reference>
<evidence type="ECO:0000313" key="13">
    <source>
        <dbReference type="Proteomes" id="UP000243876"/>
    </source>
</evidence>
<gene>
    <name evidence="12" type="primary">SPOSA6832_03508</name>
</gene>